<keyword evidence="8" id="KW-1185">Reference proteome</keyword>
<dbReference type="PANTHER" id="PTHR47356:SF2">
    <property type="entry name" value="FAD-BINDING DOMAIN-CONTAINING PROTEIN-RELATED"/>
    <property type="match status" value="1"/>
</dbReference>
<dbReference type="Pfam" id="PF01494">
    <property type="entry name" value="FAD_binding_3"/>
    <property type="match status" value="2"/>
</dbReference>
<keyword evidence="5" id="KW-0812">Transmembrane</keyword>
<dbReference type="AlphaFoldDB" id="A0A7D8Z0F1"/>
<evidence type="ECO:0000256" key="3">
    <source>
        <dbReference type="ARBA" id="ARBA00022827"/>
    </source>
</evidence>
<proteinExistence type="inferred from homology"/>
<reference evidence="7 8" key="1">
    <citation type="submission" date="2018-05" db="EMBL/GenBank/DDBJ databases">
        <title>Whole genome sequencing for identification of molecular markers to develop diagnostic detection tools for the regulated plant pathogen Lachnellula willkommii.</title>
        <authorList>
            <person name="Giroux E."/>
            <person name="Bilodeau G."/>
        </authorList>
    </citation>
    <scope>NUCLEOTIDE SEQUENCE [LARGE SCALE GENOMIC DNA]</scope>
    <source>
        <strain evidence="7 8">CBS 625.97</strain>
    </source>
</reference>
<protein>
    <submittedName>
        <fullName evidence="7">FAD-dependent monooxygenase andE</fullName>
    </submittedName>
</protein>
<feature type="transmembrane region" description="Helical" evidence="5">
    <location>
        <begin position="565"/>
        <end position="587"/>
    </location>
</feature>
<comment type="caution">
    <text evidence="7">The sequence shown here is derived from an EMBL/GenBank/DDBJ whole genome shotgun (WGS) entry which is preliminary data.</text>
</comment>
<name>A0A7D8Z0F1_9HELO</name>
<evidence type="ECO:0000256" key="2">
    <source>
        <dbReference type="ARBA" id="ARBA00022630"/>
    </source>
</evidence>
<dbReference type="InterPro" id="IPR002938">
    <property type="entry name" value="FAD-bd"/>
</dbReference>
<gene>
    <name evidence="7" type="primary">andE</name>
    <name evidence="7" type="ORF">LCER1_G001364</name>
</gene>
<keyword evidence="4" id="KW-0560">Oxidoreductase</keyword>
<dbReference type="Gene3D" id="3.50.50.60">
    <property type="entry name" value="FAD/NAD(P)-binding domain"/>
    <property type="match status" value="1"/>
</dbReference>
<evidence type="ECO:0000256" key="1">
    <source>
        <dbReference type="ARBA" id="ARBA00007992"/>
    </source>
</evidence>
<dbReference type="SUPFAM" id="SSF51905">
    <property type="entry name" value="FAD/NAD(P)-binding domain"/>
    <property type="match status" value="1"/>
</dbReference>
<keyword evidence="3" id="KW-0274">FAD</keyword>
<keyword evidence="2" id="KW-0285">Flavoprotein</keyword>
<evidence type="ECO:0000256" key="4">
    <source>
        <dbReference type="ARBA" id="ARBA00023002"/>
    </source>
</evidence>
<evidence type="ECO:0000256" key="5">
    <source>
        <dbReference type="SAM" id="Phobius"/>
    </source>
</evidence>
<feature type="domain" description="FAD-binding" evidence="6">
    <location>
        <begin position="255"/>
        <end position="344"/>
    </location>
</feature>
<feature type="domain" description="FAD-binding" evidence="6">
    <location>
        <begin position="8"/>
        <end position="172"/>
    </location>
</feature>
<dbReference type="GO" id="GO:0071949">
    <property type="term" value="F:FAD binding"/>
    <property type="evidence" value="ECO:0007669"/>
    <property type="project" value="InterPro"/>
</dbReference>
<evidence type="ECO:0000259" key="6">
    <source>
        <dbReference type="Pfam" id="PF01494"/>
    </source>
</evidence>
<evidence type="ECO:0000313" key="7">
    <source>
        <dbReference type="EMBL" id="TVY57309.1"/>
    </source>
</evidence>
<dbReference type="Proteomes" id="UP000481288">
    <property type="component" value="Unassembled WGS sequence"/>
</dbReference>
<dbReference type="InterPro" id="IPR050562">
    <property type="entry name" value="FAD_mOase_fung"/>
</dbReference>
<keyword evidence="7" id="KW-0503">Monooxygenase</keyword>
<feature type="transmembrane region" description="Helical" evidence="5">
    <location>
        <begin position="535"/>
        <end position="553"/>
    </location>
</feature>
<dbReference type="OrthoDB" id="10029326at2759"/>
<dbReference type="PANTHER" id="PTHR47356">
    <property type="entry name" value="FAD-DEPENDENT MONOOXYGENASE ASQG-RELATED"/>
    <property type="match status" value="1"/>
</dbReference>
<feature type="transmembrane region" description="Helical" evidence="5">
    <location>
        <begin position="451"/>
        <end position="470"/>
    </location>
</feature>
<sequence length="812" mass="91560">MGPKSDFRVVIGGGSITGLALANMLQLHSIDFIVLEAYSEITPQVGASIGLLPHGNRILDQLGLFQKILELCPPLDSFHFRDESGKIISEFRGMHNSMLERHGYPITFLDRQMVLKVLYENIKDKTKILTKKSVQNVELTDDAVVVTTADKSTYKGDILVGADGIHSSVRGEMWRLAEEISPGWIPSDEHSSVPCDYGCVFGISNPCEGIEPGASNSVFRKHESYVINGGPEGRVYWFYFYKLAQRAYGDNIPVYTKDDEKKLLKQRENDNITPTLKFKDILDRRITSVLVPLQEYVFRKWYFKRIITIGDAAHKFHPIAGHGGNACIESAAVLVNALCSVLANSKGSKPSLEQIEDAFATTQSRRQSRTTILKEHSHEQQRTELLDTRFHEFAAFHLLPLTDVEDVTFNFSRNMPLAEKLNSPKMTSVPKLVPYKDELLSSPVPRGSKKWYFIGFYLLIAALVYYGMWIRSDHYDLGKQFGAILTTGKFSYDPSFPLKRKYTGIKVVDNYLVFLAAAYMPGLKNWDQNFGTLQLYFLGMLVQPLTVWSVEAYRKRNGMTPLSLITVWFVLVQWAGVGIFMPIYYAIYTFISEPETYWWPHNREVPIQYAVSLIWAIMIGYTLPTILMFTPWSGPNTVQNFEALWQLSPMLIPLFCNIFGNLYSRKNKLVQVPPTAKQASPDISHLKKLYIVSGSLGLVLHVYCITKIVSSPDLSLASVFWPDFTAQPKVLGEGLRSLFLADFWGFEAATYAWLCMAVWDVKRVGRTTMDIGKASALIAVGSLIIGPGATMSAVWYWRESALAKTSFSHGLT</sequence>
<dbReference type="PRINTS" id="PR00420">
    <property type="entry name" value="RNGMNOXGNASE"/>
</dbReference>
<feature type="transmembrane region" description="Helical" evidence="5">
    <location>
        <begin position="774"/>
        <end position="797"/>
    </location>
</feature>
<feature type="transmembrane region" description="Helical" evidence="5">
    <location>
        <begin position="607"/>
        <end position="629"/>
    </location>
</feature>
<accession>A0A7D8Z0F1</accession>
<dbReference type="GO" id="GO:0004497">
    <property type="term" value="F:monooxygenase activity"/>
    <property type="evidence" value="ECO:0007669"/>
    <property type="project" value="UniProtKB-KW"/>
</dbReference>
<evidence type="ECO:0000313" key="8">
    <source>
        <dbReference type="Proteomes" id="UP000481288"/>
    </source>
</evidence>
<comment type="similarity">
    <text evidence="1">Belongs to the paxM FAD-dependent monooxygenase family.</text>
</comment>
<dbReference type="InterPro" id="IPR036188">
    <property type="entry name" value="FAD/NAD-bd_sf"/>
</dbReference>
<organism evidence="7 8">
    <name type="scientific">Lachnellula cervina</name>
    <dbReference type="NCBI Taxonomy" id="1316786"/>
    <lineage>
        <taxon>Eukaryota</taxon>
        <taxon>Fungi</taxon>
        <taxon>Dikarya</taxon>
        <taxon>Ascomycota</taxon>
        <taxon>Pezizomycotina</taxon>
        <taxon>Leotiomycetes</taxon>
        <taxon>Helotiales</taxon>
        <taxon>Lachnaceae</taxon>
        <taxon>Lachnellula</taxon>
    </lineage>
</organism>
<keyword evidence="5" id="KW-1133">Transmembrane helix</keyword>
<keyword evidence="5" id="KW-0472">Membrane</keyword>
<dbReference type="EMBL" id="QGMG01000101">
    <property type="protein sequence ID" value="TVY57309.1"/>
    <property type="molecule type" value="Genomic_DNA"/>
</dbReference>